<reference evidence="3 4" key="2">
    <citation type="submission" date="2024-05" db="EMBL/GenBank/DDBJ databases">
        <authorList>
            <person name="Chen Y."/>
            <person name="Shah S."/>
            <person name="Dougan E. K."/>
            <person name="Thang M."/>
            <person name="Chan C."/>
        </authorList>
    </citation>
    <scope>NUCLEOTIDE SEQUENCE [LARGE SCALE GENOMIC DNA]</scope>
</reference>
<dbReference type="EMBL" id="CAMXCT030001902">
    <property type="protein sequence ID" value="CAL4781347.1"/>
    <property type="molecule type" value="Genomic_DNA"/>
</dbReference>
<proteinExistence type="predicted"/>
<evidence type="ECO:0000313" key="4">
    <source>
        <dbReference type="Proteomes" id="UP001152797"/>
    </source>
</evidence>
<dbReference type="EMBL" id="CAMXCT020001902">
    <property type="protein sequence ID" value="CAL1147410.1"/>
    <property type="molecule type" value="Genomic_DNA"/>
</dbReference>
<dbReference type="EMBL" id="CAMXCT010001902">
    <property type="protein sequence ID" value="CAI3994035.1"/>
    <property type="molecule type" value="Genomic_DNA"/>
</dbReference>
<evidence type="ECO:0000313" key="2">
    <source>
        <dbReference type="EMBL" id="CAI3994035.1"/>
    </source>
</evidence>
<gene>
    <name evidence="2" type="ORF">C1SCF055_LOCUS20718</name>
</gene>
<dbReference type="AlphaFoldDB" id="A0A9P1CM25"/>
<reference evidence="2" key="1">
    <citation type="submission" date="2022-10" db="EMBL/GenBank/DDBJ databases">
        <authorList>
            <person name="Chen Y."/>
            <person name="Dougan E. K."/>
            <person name="Chan C."/>
            <person name="Rhodes N."/>
            <person name="Thang M."/>
        </authorList>
    </citation>
    <scope>NUCLEOTIDE SEQUENCE</scope>
</reference>
<sequence length="342" mass="37151">MSPTVAAPNPMPSRLDAVALEGDLFYSALQHAEVWLQNAHRAVLGTMEAELKHMRYENMRLRGILEEAGLSEKANVTAAFGAMEAKEEKPKSSTADAMTSCEEQEIKAQTPKEASPVPYTERPQASATAVTTASSNAHWIPVKHEGLRSSLTTVSTAAATTATATSPDGFDLRSKEDLSSVSREQLQSSAARAARVTVPLGKTLEALLAQWGWQHLEAEILSESGDVALASIGGAKLKLRMEHSNEPRQAGRLLAWDEDGNIWQALEVLIRKKRLQKVVRACPVAATREFTRDESESESVQVANVEVAHSGRSQLRSPLTLAQLEALPIESPVKPLRHRAGR</sequence>
<protein>
    <submittedName>
        <fullName evidence="2">Uncharacterized protein</fullName>
    </submittedName>
</protein>
<keyword evidence="4" id="KW-1185">Reference proteome</keyword>
<name>A0A9P1CM25_9DINO</name>
<evidence type="ECO:0000256" key="1">
    <source>
        <dbReference type="SAM" id="MobiDB-lite"/>
    </source>
</evidence>
<comment type="caution">
    <text evidence="2">The sequence shown here is derived from an EMBL/GenBank/DDBJ whole genome shotgun (WGS) entry which is preliminary data.</text>
</comment>
<dbReference type="Proteomes" id="UP001152797">
    <property type="component" value="Unassembled WGS sequence"/>
</dbReference>
<organism evidence="2">
    <name type="scientific">Cladocopium goreaui</name>
    <dbReference type="NCBI Taxonomy" id="2562237"/>
    <lineage>
        <taxon>Eukaryota</taxon>
        <taxon>Sar</taxon>
        <taxon>Alveolata</taxon>
        <taxon>Dinophyceae</taxon>
        <taxon>Suessiales</taxon>
        <taxon>Symbiodiniaceae</taxon>
        <taxon>Cladocopium</taxon>
    </lineage>
</organism>
<evidence type="ECO:0000313" key="3">
    <source>
        <dbReference type="EMBL" id="CAL4781347.1"/>
    </source>
</evidence>
<feature type="region of interest" description="Disordered" evidence="1">
    <location>
        <begin position="85"/>
        <end position="132"/>
    </location>
</feature>
<accession>A0A9P1CM25</accession>
<dbReference type="OrthoDB" id="486832at2759"/>